<keyword evidence="2" id="KW-0732">Signal</keyword>
<feature type="transmembrane region" description="Helical" evidence="1">
    <location>
        <begin position="62"/>
        <end position="79"/>
    </location>
</feature>
<protein>
    <recommendedName>
        <fullName evidence="4">Secreted protein</fullName>
    </recommendedName>
</protein>
<feature type="signal peptide" evidence="2">
    <location>
        <begin position="1"/>
        <end position="20"/>
    </location>
</feature>
<sequence>MVSHWLQCWQVMYRSTLSLASVLAGHMTHFRSSLDDQTNWLVHKYYIKSFEFLNHLKKKKNFISLTHIIYLPIAHAVYVW</sequence>
<evidence type="ECO:0000256" key="2">
    <source>
        <dbReference type="SAM" id="SignalP"/>
    </source>
</evidence>
<evidence type="ECO:0000256" key="1">
    <source>
        <dbReference type="SAM" id="Phobius"/>
    </source>
</evidence>
<name>A0A0L8HUV3_OCTBM</name>
<reference evidence="3" key="1">
    <citation type="submission" date="2015-07" db="EMBL/GenBank/DDBJ databases">
        <title>MeaNS - Measles Nucleotide Surveillance Program.</title>
        <authorList>
            <person name="Tran T."/>
            <person name="Druce J."/>
        </authorList>
    </citation>
    <scope>NUCLEOTIDE SEQUENCE</scope>
    <source>
        <strain evidence="3">UCB-OBI-ISO-001</strain>
        <tissue evidence="3">Gonad</tissue>
    </source>
</reference>
<evidence type="ECO:0008006" key="4">
    <source>
        <dbReference type="Google" id="ProtNLM"/>
    </source>
</evidence>
<keyword evidence="1" id="KW-1133">Transmembrane helix</keyword>
<gene>
    <name evidence="3" type="ORF">OCBIM_22006259mg</name>
</gene>
<dbReference type="AlphaFoldDB" id="A0A0L8HUV3"/>
<proteinExistence type="predicted"/>
<evidence type="ECO:0000313" key="3">
    <source>
        <dbReference type="EMBL" id="KOF92565.1"/>
    </source>
</evidence>
<organism evidence="3">
    <name type="scientific">Octopus bimaculoides</name>
    <name type="common">California two-spotted octopus</name>
    <dbReference type="NCBI Taxonomy" id="37653"/>
    <lineage>
        <taxon>Eukaryota</taxon>
        <taxon>Metazoa</taxon>
        <taxon>Spiralia</taxon>
        <taxon>Lophotrochozoa</taxon>
        <taxon>Mollusca</taxon>
        <taxon>Cephalopoda</taxon>
        <taxon>Coleoidea</taxon>
        <taxon>Octopodiformes</taxon>
        <taxon>Octopoda</taxon>
        <taxon>Incirrata</taxon>
        <taxon>Octopodidae</taxon>
        <taxon>Octopus</taxon>
    </lineage>
</organism>
<keyword evidence="1" id="KW-0472">Membrane</keyword>
<feature type="chain" id="PRO_5005584029" description="Secreted protein" evidence="2">
    <location>
        <begin position="21"/>
        <end position="80"/>
    </location>
</feature>
<dbReference type="EMBL" id="KQ417305">
    <property type="protein sequence ID" value="KOF92565.1"/>
    <property type="molecule type" value="Genomic_DNA"/>
</dbReference>
<accession>A0A0L8HUV3</accession>
<keyword evidence="1" id="KW-0812">Transmembrane</keyword>